<keyword evidence="10" id="KW-0808">Transferase</keyword>
<dbReference type="Proteomes" id="UP000564948">
    <property type="component" value="Unassembled WGS sequence"/>
</dbReference>
<dbReference type="Pfam" id="PF00821">
    <property type="entry name" value="PEPCK_GTP"/>
    <property type="match status" value="1"/>
</dbReference>
<evidence type="ECO:0000256" key="21">
    <source>
        <dbReference type="ARBA" id="ARBA00049257"/>
    </source>
</evidence>
<dbReference type="AlphaFoldDB" id="A0A7K8C0F3"/>
<dbReference type="GO" id="GO:0004613">
    <property type="term" value="F:phosphoenolpyruvate carboxykinase (GTP) activity"/>
    <property type="evidence" value="ECO:0007669"/>
    <property type="project" value="UniProtKB-EC"/>
</dbReference>
<dbReference type="GO" id="GO:0018991">
    <property type="term" value="P:egg-laying behavior"/>
    <property type="evidence" value="ECO:0007669"/>
    <property type="project" value="UniProtKB-ARBA"/>
</dbReference>
<dbReference type="Gene3D" id="3.90.228.20">
    <property type="match status" value="1"/>
</dbReference>
<comment type="subcellular location">
    <subcellularLocation>
        <location evidence="2">Cytoplasm</location>
    </subcellularLocation>
</comment>
<dbReference type="GO" id="GO:0046327">
    <property type="term" value="P:glycerol biosynthetic process from pyruvate"/>
    <property type="evidence" value="ECO:0007669"/>
    <property type="project" value="TreeGrafter"/>
</dbReference>
<dbReference type="GO" id="GO:0009792">
    <property type="term" value="P:embryo development ending in birth or egg hatching"/>
    <property type="evidence" value="ECO:0007669"/>
    <property type="project" value="UniProtKB-ARBA"/>
</dbReference>
<keyword evidence="9" id="KW-0597">Phosphoprotein</keyword>
<dbReference type="InterPro" id="IPR013035">
    <property type="entry name" value="PEP_carboxykinase_C"/>
</dbReference>
<comment type="caution">
    <text evidence="24">The sequence shown here is derived from an EMBL/GenBank/DDBJ whole genome shotgun (WGS) entry which is preliminary data.</text>
</comment>
<dbReference type="SUPFAM" id="SSF53795">
    <property type="entry name" value="PEP carboxykinase-like"/>
    <property type="match status" value="1"/>
</dbReference>
<accession>A0A7K8C0F3</accession>
<dbReference type="InterPro" id="IPR018091">
    <property type="entry name" value="PEP_carboxykin_GTP_CS"/>
</dbReference>
<feature type="domain" description="Phosphoenolpyruvate carboxykinase C-terminal P-loop" evidence="22">
    <location>
        <begin position="260"/>
        <end position="616"/>
    </location>
</feature>
<evidence type="ECO:0000256" key="5">
    <source>
        <dbReference type="ARBA" id="ARBA00011245"/>
    </source>
</evidence>
<dbReference type="InterPro" id="IPR035077">
    <property type="entry name" value="PEP_carboxykinase_GTP_C"/>
</dbReference>
<evidence type="ECO:0000256" key="8">
    <source>
        <dbReference type="ARBA" id="ARBA00022490"/>
    </source>
</evidence>
<dbReference type="PANTHER" id="PTHR11561">
    <property type="entry name" value="PHOSPHOENOLPYRUVATE CARBOXYKINASE"/>
    <property type="match status" value="1"/>
</dbReference>
<evidence type="ECO:0000256" key="14">
    <source>
        <dbReference type="ARBA" id="ARBA00022793"/>
    </source>
</evidence>
<dbReference type="GO" id="GO:0005525">
    <property type="term" value="F:GTP binding"/>
    <property type="evidence" value="ECO:0007669"/>
    <property type="project" value="UniProtKB-KW"/>
</dbReference>
<dbReference type="Gene3D" id="3.40.449.10">
    <property type="entry name" value="Phosphoenolpyruvate Carboxykinase, domain 1"/>
    <property type="match status" value="1"/>
</dbReference>
<dbReference type="PROSITE" id="PS00505">
    <property type="entry name" value="PEPCK_GTP"/>
    <property type="match status" value="1"/>
</dbReference>
<organism evidence="24 25">
    <name type="scientific">Rhagologus leucostigma</name>
    <dbReference type="NCBI Taxonomy" id="156170"/>
    <lineage>
        <taxon>Eukaryota</taxon>
        <taxon>Metazoa</taxon>
        <taxon>Chordata</taxon>
        <taxon>Craniata</taxon>
        <taxon>Vertebrata</taxon>
        <taxon>Euteleostomi</taxon>
        <taxon>Archelosauria</taxon>
        <taxon>Archosauria</taxon>
        <taxon>Dinosauria</taxon>
        <taxon>Saurischia</taxon>
        <taxon>Theropoda</taxon>
        <taxon>Coelurosauria</taxon>
        <taxon>Aves</taxon>
        <taxon>Neognathae</taxon>
        <taxon>Neoaves</taxon>
        <taxon>Telluraves</taxon>
        <taxon>Australaves</taxon>
        <taxon>Passeriformes</taxon>
        <taxon>Corvoidea</taxon>
        <taxon>Pachycephalidae</taxon>
        <taxon>Rhagologus</taxon>
    </lineage>
</organism>
<dbReference type="UniPathway" id="UPA00138"/>
<dbReference type="GO" id="GO:0006107">
    <property type="term" value="P:oxaloacetate metabolic process"/>
    <property type="evidence" value="ECO:0007669"/>
    <property type="project" value="TreeGrafter"/>
</dbReference>
<evidence type="ECO:0000256" key="9">
    <source>
        <dbReference type="ARBA" id="ARBA00022553"/>
    </source>
</evidence>
<comment type="subunit">
    <text evidence="5">Monomer.</text>
</comment>
<dbReference type="InterPro" id="IPR035078">
    <property type="entry name" value="PEP_carboxykinase_GTP_N"/>
</dbReference>
<dbReference type="GO" id="GO:0048562">
    <property type="term" value="P:embryonic organ morphogenesis"/>
    <property type="evidence" value="ECO:0007669"/>
    <property type="project" value="UniProtKB-ARBA"/>
</dbReference>
<dbReference type="GO" id="GO:0030145">
    <property type="term" value="F:manganese ion binding"/>
    <property type="evidence" value="ECO:0007669"/>
    <property type="project" value="TreeGrafter"/>
</dbReference>
<keyword evidence="7" id="KW-0312">Gluconeogenesis</keyword>
<keyword evidence="8" id="KW-0963">Cytoplasm</keyword>
<reference evidence="24 25" key="1">
    <citation type="submission" date="2019-09" db="EMBL/GenBank/DDBJ databases">
        <title>Bird 10,000 Genomes (B10K) Project - Family phase.</title>
        <authorList>
            <person name="Zhang G."/>
        </authorList>
    </citation>
    <scope>NUCLEOTIDE SEQUENCE [LARGE SCALE GENOMIC DNA]</scope>
    <source>
        <strain evidence="24">B10K-DU-029-40</strain>
        <tissue evidence="24">Muscle</tissue>
    </source>
</reference>
<dbReference type="GO" id="GO:0070365">
    <property type="term" value="P:hepatocyte differentiation"/>
    <property type="evidence" value="ECO:0007669"/>
    <property type="project" value="UniProtKB-ARBA"/>
</dbReference>
<evidence type="ECO:0000256" key="17">
    <source>
        <dbReference type="ARBA" id="ARBA00023239"/>
    </source>
</evidence>
<evidence type="ECO:0000259" key="22">
    <source>
        <dbReference type="Pfam" id="PF00821"/>
    </source>
</evidence>
<evidence type="ECO:0000256" key="16">
    <source>
        <dbReference type="ARBA" id="ARBA00023211"/>
    </source>
</evidence>
<dbReference type="GO" id="GO:0071333">
    <property type="term" value="P:cellular response to glucose stimulus"/>
    <property type="evidence" value="ECO:0007669"/>
    <property type="project" value="TreeGrafter"/>
</dbReference>
<protein>
    <recommendedName>
        <fullName evidence="18">Phosphoenolpyruvate carboxykinase, cytosolic [GTP]</fullName>
        <ecNumber evidence="6">4.1.1.32</ecNumber>
    </recommendedName>
    <alternativeName>
        <fullName evidence="19">Serine-protein kinase PCK1</fullName>
    </alternativeName>
</protein>
<sequence length="622" mass="69499">MPPQLKAEMNVMPKVVQGDLESLSPEARDFIETNAKLCQPECIHICDGSEEENKKILDIMVEQGMIKKLNKYENCWLALTDPRDVARIESKTVIITQEQRDTTPIPKTGTSQLGRWMSEEDFEKAFNTRFPGCMQGRTMYVIPFSMGPIGSPLSKIGIELTDSPYVVASMRIMTRMGTDVLKALGNGEFVKCLHSVGCPLPLKEPLINNWPCNPELTLIAHLPDRREIISFGSGYGGNSLLGKKCFALRIASRLAKEEGWLAEHMLILGITNPEGKKKYFAAAFPSACGKTNLAMMNPSLPGWKIECVGDDIAWMKFDEQGNLRAINPENGFFGVAPGTSVKTNPNAIKTIFKNTIFTNVAETSDGGVYWEGIDEPLPAGVTVTSWKNKDWTPGNGEPCAHPNSRFCSPARQCPIMDPAWESPEGVPIEGIIFGGRRPAGVPLVYEAFNWKHGVFVGAAMRSEATAAAEHKGKIIMHDPFAMRPFFGYNFGKYLAHWLSMAHRPAAKLPRIFHVNWFRKDSQGKFLWPGFGENSRVLEWMFNRIEGKASAKPTAIGYIPTDAALNLKGLEDVNLTELFGISKEFWEKEVEEIKQYFEVQVNADLPYEIERELLALKMRIKQL</sequence>
<dbReference type="HAMAP" id="MF_00452">
    <property type="entry name" value="PEPCK_GTP"/>
    <property type="match status" value="1"/>
</dbReference>
<keyword evidence="16" id="KW-0464">Manganese</keyword>
<keyword evidence="13" id="KW-0418">Kinase</keyword>
<dbReference type="GO" id="GO:0016301">
    <property type="term" value="F:kinase activity"/>
    <property type="evidence" value="ECO:0007669"/>
    <property type="project" value="UniProtKB-KW"/>
</dbReference>
<keyword evidence="17" id="KW-0456">Lyase</keyword>
<evidence type="ECO:0000256" key="1">
    <source>
        <dbReference type="ARBA" id="ARBA00001936"/>
    </source>
</evidence>
<evidence type="ECO:0000256" key="4">
    <source>
        <dbReference type="ARBA" id="ARBA00005796"/>
    </source>
</evidence>
<keyword evidence="25" id="KW-1185">Reference proteome</keyword>
<evidence type="ECO:0000256" key="12">
    <source>
        <dbReference type="ARBA" id="ARBA00022741"/>
    </source>
</evidence>
<dbReference type="EMBL" id="VZTD01003249">
    <property type="protein sequence ID" value="NXB20020.1"/>
    <property type="molecule type" value="Genomic_DNA"/>
</dbReference>
<keyword evidence="14" id="KW-0210">Decarboxylase</keyword>
<keyword evidence="11" id="KW-0479">Metal-binding</keyword>
<dbReference type="GO" id="GO:0051591">
    <property type="term" value="P:response to cAMP"/>
    <property type="evidence" value="ECO:0007669"/>
    <property type="project" value="UniProtKB-ARBA"/>
</dbReference>
<evidence type="ECO:0000256" key="2">
    <source>
        <dbReference type="ARBA" id="ARBA00004496"/>
    </source>
</evidence>
<evidence type="ECO:0000256" key="13">
    <source>
        <dbReference type="ARBA" id="ARBA00022777"/>
    </source>
</evidence>
<dbReference type="GO" id="GO:0032869">
    <property type="term" value="P:cellular response to insulin stimulus"/>
    <property type="evidence" value="ECO:0007669"/>
    <property type="project" value="UniProtKB-ARBA"/>
</dbReference>
<feature type="non-terminal residue" evidence="24">
    <location>
        <position position="1"/>
    </location>
</feature>
<dbReference type="GO" id="GO:0030703">
    <property type="term" value="P:eggshell formation"/>
    <property type="evidence" value="ECO:0007669"/>
    <property type="project" value="UniProtKB-ARBA"/>
</dbReference>
<comment type="pathway">
    <text evidence="3">Carbohydrate biosynthesis; gluconeogenesis.</text>
</comment>
<evidence type="ECO:0000256" key="10">
    <source>
        <dbReference type="ARBA" id="ARBA00022679"/>
    </source>
</evidence>
<comment type="cofactor">
    <cofactor evidence="1">
        <name>Mn(2+)</name>
        <dbReference type="ChEBI" id="CHEBI:29035"/>
    </cofactor>
</comment>
<dbReference type="FunFam" id="3.90.228.20:FF:000005">
    <property type="entry name" value="Phosphoenolpyruvate carboxykinase [GTP], mitochondrial"/>
    <property type="match status" value="1"/>
</dbReference>
<dbReference type="InterPro" id="IPR008210">
    <property type="entry name" value="PEP_carboxykinase_N"/>
</dbReference>
<dbReference type="PANTHER" id="PTHR11561:SF18">
    <property type="entry name" value="PHOSPHOENOLPYRUVATE CARBOXYKINASE, CYTOSOLIC [GTP]"/>
    <property type="match status" value="1"/>
</dbReference>
<evidence type="ECO:0000256" key="7">
    <source>
        <dbReference type="ARBA" id="ARBA00022432"/>
    </source>
</evidence>
<name>A0A7K8C0F3_9CORV</name>
<dbReference type="GO" id="GO:0019543">
    <property type="term" value="P:propionate catabolic process"/>
    <property type="evidence" value="ECO:0007669"/>
    <property type="project" value="UniProtKB-ARBA"/>
</dbReference>
<dbReference type="FunFam" id="2.170.8.10:FF:000006">
    <property type="entry name" value="Phosphoenolpyruvate carboxykinase, cytosolic [GTP]"/>
    <property type="match status" value="1"/>
</dbReference>
<dbReference type="CDD" id="cd00819">
    <property type="entry name" value="PEPCK_GTP"/>
    <property type="match status" value="1"/>
</dbReference>
<evidence type="ECO:0000256" key="19">
    <source>
        <dbReference type="ARBA" id="ARBA00042054"/>
    </source>
</evidence>
<evidence type="ECO:0000256" key="3">
    <source>
        <dbReference type="ARBA" id="ARBA00004742"/>
    </source>
</evidence>
<feature type="domain" description="Phosphoenolpyruvate carboxykinase GTP-utilising N-terminal" evidence="23">
    <location>
        <begin position="29"/>
        <end position="256"/>
    </location>
</feature>
<dbReference type="Gene3D" id="2.170.8.10">
    <property type="entry name" value="Phosphoenolpyruvate Carboxykinase, domain 2"/>
    <property type="match status" value="1"/>
</dbReference>
<comment type="catalytic activity">
    <reaction evidence="21">
        <text>L-seryl-[protein] + GTP = O-phospho-L-seryl-[protein] + GDP + H(+)</text>
        <dbReference type="Rhea" id="RHEA:64020"/>
        <dbReference type="Rhea" id="RHEA-COMP:9863"/>
        <dbReference type="Rhea" id="RHEA-COMP:11604"/>
        <dbReference type="ChEBI" id="CHEBI:15378"/>
        <dbReference type="ChEBI" id="CHEBI:29999"/>
        <dbReference type="ChEBI" id="CHEBI:37565"/>
        <dbReference type="ChEBI" id="CHEBI:58189"/>
        <dbReference type="ChEBI" id="CHEBI:83421"/>
    </reaction>
    <physiologicalReaction direction="left-to-right" evidence="21">
        <dbReference type="Rhea" id="RHEA:64021"/>
    </physiologicalReaction>
</comment>
<evidence type="ECO:0000313" key="24">
    <source>
        <dbReference type="EMBL" id="NXB20020.1"/>
    </source>
</evidence>
<dbReference type="SUPFAM" id="SSF68923">
    <property type="entry name" value="PEP carboxykinase N-terminal domain"/>
    <property type="match status" value="1"/>
</dbReference>
<evidence type="ECO:0000256" key="6">
    <source>
        <dbReference type="ARBA" id="ARBA00012306"/>
    </source>
</evidence>
<dbReference type="FunFam" id="3.40.449.10:FF:000003">
    <property type="entry name" value="Phosphoenolpyruvate carboxykinase, cytosolic [GTP]"/>
    <property type="match status" value="1"/>
</dbReference>
<dbReference type="GO" id="GO:0019563">
    <property type="term" value="P:glycerol catabolic process"/>
    <property type="evidence" value="ECO:0007669"/>
    <property type="project" value="UniProtKB-ARBA"/>
</dbReference>
<comment type="catalytic activity">
    <reaction evidence="20">
        <text>oxaloacetate + GTP = phosphoenolpyruvate + GDP + CO2</text>
        <dbReference type="Rhea" id="RHEA:10388"/>
        <dbReference type="ChEBI" id="CHEBI:16452"/>
        <dbReference type="ChEBI" id="CHEBI:16526"/>
        <dbReference type="ChEBI" id="CHEBI:37565"/>
        <dbReference type="ChEBI" id="CHEBI:58189"/>
        <dbReference type="ChEBI" id="CHEBI:58702"/>
        <dbReference type="EC" id="4.1.1.32"/>
    </reaction>
    <physiologicalReaction direction="left-to-right" evidence="20">
        <dbReference type="Rhea" id="RHEA:10389"/>
    </physiologicalReaction>
    <physiologicalReaction direction="right-to-left" evidence="20">
        <dbReference type="Rhea" id="RHEA:10390"/>
    </physiologicalReaction>
</comment>
<evidence type="ECO:0000313" key="25">
    <source>
        <dbReference type="Proteomes" id="UP000564948"/>
    </source>
</evidence>
<dbReference type="GO" id="GO:0007296">
    <property type="term" value="P:vitellogenesis"/>
    <property type="evidence" value="ECO:0007669"/>
    <property type="project" value="UniProtKB-ARBA"/>
</dbReference>
<evidence type="ECO:0000256" key="11">
    <source>
        <dbReference type="ARBA" id="ARBA00022723"/>
    </source>
</evidence>
<dbReference type="GO" id="GO:0071361">
    <property type="term" value="P:cellular response to ethanol"/>
    <property type="evidence" value="ECO:0007669"/>
    <property type="project" value="UniProtKB-ARBA"/>
</dbReference>
<proteinExistence type="inferred from homology"/>
<dbReference type="GO" id="GO:0006111">
    <property type="term" value="P:regulation of gluconeogenesis"/>
    <property type="evidence" value="ECO:0007669"/>
    <property type="project" value="UniProtKB-ARBA"/>
</dbReference>
<dbReference type="EC" id="4.1.1.32" evidence="6"/>
<dbReference type="NCBIfam" id="NF003253">
    <property type="entry name" value="PRK04210.1"/>
    <property type="match status" value="1"/>
</dbReference>
<keyword evidence="15" id="KW-0342">GTP-binding</keyword>
<evidence type="ECO:0000256" key="20">
    <source>
        <dbReference type="ARBA" id="ARBA00047291"/>
    </source>
</evidence>
<dbReference type="GO" id="GO:0071549">
    <property type="term" value="P:cellular response to dexamethasone stimulus"/>
    <property type="evidence" value="ECO:0007669"/>
    <property type="project" value="UniProtKB-ARBA"/>
</dbReference>
<evidence type="ECO:0000256" key="15">
    <source>
        <dbReference type="ARBA" id="ARBA00023134"/>
    </source>
</evidence>
<feature type="non-terminal residue" evidence="24">
    <location>
        <position position="622"/>
    </location>
</feature>
<dbReference type="InterPro" id="IPR008209">
    <property type="entry name" value="PEP_carboxykinase_GTP"/>
</dbReference>
<dbReference type="GO" id="GO:0006094">
    <property type="term" value="P:gluconeogenesis"/>
    <property type="evidence" value="ECO:0007669"/>
    <property type="project" value="UniProtKB-UniPathway"/>
</dbReference>
<keyword evidence="12" id="KW-0547">Nucleotide-binding</keyword>
<dbReference type="GO" id="GO:0005829">
    <property type="term" value="C:cytosol"/>
    <property type="evidence" value="ECO:0007669"/>
    <property type="project" value="TreeGrafter"/>
</dbReference>
<dbReference type="Pfam" id="PF17297">
    <property type="entry name" value="PEPCK_N"/>
    <property type="match status" value="1"/>
</dbReference>
<evidence type="ECO:0000256" key="18">
    <source>
        <dbReference type="ARBA" id="ARBA00040372"/>
    </source>
</evidence>
<comment type="similarity">
    <text evidence="4">Belongs to the phosphoenolpyruvate carboxykinase [GTP] family.</text>
</comment>
<dbReference type="GO" id="GO:0042594">
    <property type="term" value="P:response to starvation"/>
    <property type="evidence" value="ECO:0007669"/>
    <property type="project" value="TreeGrafter"/>
</dbReference>
<gene>
    <name evidence="24" type="primary">Pck1</name>
    <name evidence="24" type="ORF">RHALEU_R00835</name>
</gene>
<dbReference type="GO" id="GO:0006089">
    <property type="term" value="P:lactate metabolic process"/>
    <property type="evidence" value="ECO:0007669"/>
    <property type="project" value="UniProtKB-ARBA"/>
</dbReference>
<evidence type="ECO:0000259" key="23">
    <source>
        <dbReference type="Pfam" id="PF17297"/>
    </source>
</evidence>
<dbReference type="PIRSF" id="PIRSF001348">
    <property type="entry name" value="PEP_carboxykinase_GTP"/>
    <property type="match status" value="1"/>
</dbReference>